<feature type="region of interest" description="Carboxyphosphate synthetic domain" evidence="19">
    <location>
        <begin position="1"/>
        <end position="402"/>
    </location>
</feature>
<dbReference type="InterPro" id="IPR036897">
    <property type="entry name" value="CarbamoylP_synth_lsu_oligo_sf"/>
</dbReference>
<dbReference type="FunFam" id="3.40.50.20:FF:000001">
    <property type="entry name" value="Carbamoyl-phosphate synthase large chain"/>
    <property type="match status" value="2"/>
</dbReference>
<dbReference type="Gene3D" id="3.40.50.1380">
    <property type="entry name" value="Methylglyoxal synthase-like domain"/>
    <property type="match status" value="1"/>
</dbReference>
<dbReference type="SUPFAM" id="SSF52440">
    <property type="entry name" value="PreATP-grasp domain"/>
    <property type="match status" value="2"/>
</dbReference>
<dbReference type="SUPFAM" id="SSF52335">
    <property type="entry name" value="Methylglyoxal synthase-like"/>
    <property type="match status" value="1"/>
</dbReference>
<dbReference type="GO" id="GO:0006541">
    <property type="term" value="P:glutamine metabolic process"/>
    <property type="evidence" value="ECO:0007669"/>
    <property type="project" value="TreeGrafter"/>
</dbReference>
<feature type="binding site" evidence="19">
    <location>
        <position position="712"/>
    </location>
    <ligand>
        <name>ATP</name>
        <dbReference type="ChEBI" id="CHEBI:30616"/>
        <label>2</label>
    </ligand>
</feature>
<feature type="binding site" evidence="19">
    <location>
        <position position="299"/>
    </location>
    <ligand>
        <name>Mg(2+)</name>
        <dbReference type="ChEBI" id="CHEBI:18420"/>
        <label>1</label>
    </ligand>
</feature>
<dbReference type="UniPathway" id="UPA00070">
    <property type="reaction ID" value="UER00115"/>
</dbReference>
<feature type="binding site" evidence="19">
    <location>
        <position position="301"/>
    </location>
    <ligand>
        <name>Mn(2+)</name>
        <dbReference type="ChEBI" id="CHEBI:29035"/>
        <label>2</label>
    </ligand>
</feature>
<organism evidence="22 23">
    <name type="scientific">Microbacterium saccharophilum</name>
    <dbReference type="NCBI Taxonomy" id="1213358"/>
    <lineage>
        <taxon>Bacteria</taxon>
        <taxon>Bacillati</taxon>
        <taxon>Actinomycetota</taxon>
        <taxon>Actinomycetes</taxon>
        <taxon>Micrococcales</taxon>
        <taxon>Microbacteriaceae</taxon>
        <taxon>Microbacterium</taxon>
    </lineage>
</organism>
<feature type="binding site" evidence="19">
    <location>
        <position position="208"/>
    </location>
    <ligand>
        <name>ATP</name>
        <dbReference type="ChEBI" id="CHEBI:30616"/>
        <label>1</label>
    </ligand>
</feature>
<evidence type="ECO:0000313" key="23">
    <source>
        <dbReference type="Proteomes" id="UP000198702"/>
    </source>
</evidence>
<feature type="binding site" evidence="19">
    <location>
        <position position="129"/>
    </location>
    <ligand>
        <name>ATP</name>
        <dbReference type="ChEBI" id="CHEBI:30616"/>
        <label>1</label>
    </ligand>
</feature>
<feature type="binding site" evidence="19">
    <location>
        <position position="754"/>
    </location>
    <ligand>
        <name>ATP</name>
        <dbReference type="ChEBI" id="CHEBI:30616"/>
        <label>2</label>
    </ligand>
</feature>
<sequence>MPKRDDIRSVLVIGSGPIVIGQACEFDYSGTQACRVLREEGVRVILVNSNPATIMTDPDFADATYIEPITWQVIETIIAKERPDAILPTLGGQTALNAAIDLHNHGVLEKYDIELIGANFEAINKGEDRQIFKQLVLDAGADVADSRICHTMDEVLAGAAELGYPLVVRPSFTMGGLGSGFAYDENDLRRIAGAGLRDSPTTEVLLEESILGWKEYELELMRDTADNTVVVCSIENVDPVGVHTGDSITVAPALTLTDREYQKLRDIGIDIIRAVGVDTGGCNIQFAVDPATGRIIVIEMNPRVSRSSALASKATGFPIAKIAAKLAIGYRLDEIPNDITKVTPASFEPTLDYVVVKVPRFNFEKFPNADTTLTTTMKSVGEAMAIGRNYATALQKALRSLEKRGSSFHWGDEPRSMEELLEVARKPTDGRIVVLQQALRKGATLEQAFEATKIDPWFLDQMILINEVAEFIAAAAELDAATIRIAKDHGFSDAQIAQLRGLDEAEVRGIRHGLGIRPVYKTVDTCAGEFPAQTPYHYSSYDAETEVTPSERRKIVIIGSGPNRIGQGVEFDYSCVHASFALSDAGYETVMVNCNPETVSTDYDTSDRLYFEPLTLEDVLEVLHAEARSGEILGVICQLGGQTPLGLAKGIEAAGYPILGTQPAAIDMAEERSLFSGLLAEAGLVAPRHGTATDEAGAIVIAEEIGYPVLVRPSFVLGGRGMEIVYDTDSLRDYFVRVADQAIIGEGAPLLVDRFLDDAVEIDVDALYDGEELYIGGVMEHLEEAGIHSGDSSCTLPPMSLGRNEIDRVRIATLAIAKGVGVRGLLNVQFAVSAGVLYVIEANPRASRTVPFVSKALGIPLAKAAARIMAGATIAELKDEGLLPAQDGSRVPLDAPVAVKEAVLPFKRFRTADGHTVDSVLGPEMRSTGEVMGIDRDFPTAFAKSQAAAYGGMPTSGTVFLSVADDDKRAVILPAHRLQELGFRLVATEGTAEILARNGIRVEVVNKYSATHDSGEVNVVDLINAGEIDIIVNTPSGGIARADGYEIRAAAVAGDKALFTTMAVLGAAVSALPVLREGFRVRSLQEYAADRAASA</sequence>
<feature type="binding site" evidence="19">
    <location>
        <position position="841"/>
    </location>
    <ligand>
        <name>Mn(2+)</name>
        <dbReference type="ChEBI" id="CHEBI:29035"/>
        <label>3</label>
    </ligand>
</feature>
<dbReference type="PROSITE" id="PS00867">
    <property type="entry name" value="CPSASE_2"/>
    <property type="match status" value="2"/>
</dbReference>
<dbReference type="NCBIfam" id="NF003671">
    <property type="entry name" value="PRK05294.1"/>
    <property type="match status" value="1"/>
</dbReference>
<feature type="binding site" evidence="19">
    <location>
        <position position="788"/>
    </location>
    <ligand>
        <name>ATP</name>
        <dbReference type="ChEBI" id="CHEBI:30616"/>
        <label>2</label>
    </ligand>
</feature>
<evidence type="ECO:0000256" key="12">
    <source>
        <dbReference type="ARBA" id="ARBA00022842"/>
    </source>
</evidence>
<dbReference type="FunFam" id="1.10.1030.10:FF:000002">
    <property type="entry name" value="Carbamoyl-phosphate synthase large chain"/>
    <property type="match status" value="1"/>
</dbReference>
<feature type="binding site" evidence="19">
    <location>
        <position position="787"/>
    </location>
    <ligand>
        <name>ATP</name>
        <dbReference type="ChEBI" id="CHEBI:30616"/>
        <label>2</label>
    </ligand>
</feature>
<evidence type="ECO:0000256" key="1">
    <source>
        <dbReference type="ARBA" id="ARBA00001936"/>
    </source>
</evidence>
<feature type="binding site" evidence="19">
    <location>
        <position position="210"/>
    </location>
    <ligand>
        <name>ATP</name>
        <dbReference type="ChEBI" id="CHEBI:30616"/>
        <label>1</label>
    </ligand>
</feature>
<dbReference type="InterPro" id="IPR011607">
    <property type="entry name" value="MGS-like_dom"/>
</dbReference>
<dbReference type="GO" id="GO:0044205">
    <property type="term" value="P:'de novo' UMP biosynthetic process"/>
    <property type="evidence" value="ECO:0007669"/>
    <property type="project" value="UniProtKB-UniRule"/>
</dbReference>
<name>A0A7Z7GEI5_9MICO</name>
<evidence type="ECO:0000313" key="22">
    <source>
        <dbReference type="EMBL" id="SFI33764.1"/>
    </source>
</evidence>
<keyword evidence="6 19" id="KW-0436">Ligase</keyword>
<dbReference type="Gene3D" id="1.10.1030.10">
    <property type="entry name" value="Carbamoyl-phosphate synthetase, large subunit oligomerisation domain"/>
    <property type="match status" value="1"/>
</dbReference>
<dbReference type="InterPro" id="IPR005479">
    <property type="entry name" value="CPAse_ATP-bd"/>
</dbReference>
<keyword evidence="11 19" id="KW-0067">ATP-binding</keyword>
<dbReference type="PROSITE" id="PS00866">
    <property type="entry name" value="CPSASE_1"/>
    <property type="match status" value="2"/>
</dbReference>
<dbReference type="FunFam" id="3.30.470.20:FF:000014">
    <property type="entry name" value="Carbamoyl-phosphate synthase large chain"/>
    <property type="match status" value="1"/>
</dbReference>
<evidence type="ECO:0000256" key="7">
    <source>
        <dbReference type="ARBA" id="ARBA00022605"/>
    </source>
</evidence>
<evidence type="ECO:0000256" key="10">
    <source>
        <dbReference type="ARBA" id="ARBA00022741"/>
    </source>
</evidence>
<evidence type="ECO:0000256" key="13">
    <source>
        <dbReference type="ARBA" id="ARBA00022975"/>
    </source>
</evidence>
<feature type="domain" description="ATP-grasp" evidence="20">
    <location>
        <begin position="676"/>
        <end position="870"/>
    </location>
</feature>
<keyword evidence="9 19" id="KW-0677">Repeat</keyword>
<feature type="binding site" evidence="19">
    <location>
        <position position="169"/>
    </location>
    <ligand>
        <name>ATP</name>
        <dbReference type="ChEBI" id="CHEBI:30616"/>
        <label>1</label>
    </ligand>
</feature>
<feature type="binding site" evidence="19">
    <location>
        <position position="829"/>
    </location>
    <ligand>
        <name>ATP</name>
        <dbReference type="ChEBI" id="CHEBI:30616"/>
        <label>2</label>
    </ligand>
</feature>
<evidence type="ECO:0000256" key="5">
    <source>
        <dbReference type="ARBA" id="ARBA00022571"/>
    </source>
</evidence>
<feature type="binding site" evidence="19">
    <location>
        <position position="829"/>
    </location>
    <ligand>
        <name>Mg(2+)</name>
        <dbReference type="ChEBI" id="CHEBI:18420"/>
        <label>3</label>
    </ligand>
</feature>
<keyword evidence="12" id="KW-0460">Magnesium</keyword>
<comment type="catalytic activity">
    <reaction evidence="16 19">
        <text>hydrogencarbonate + L-glutamine + 2 ATP + H2O = carbamoyl phosphate + L-glutamate + 2 ADP + phosphate + 2 H(+)</text>
        <dbReference type="Rhea" id="RHEA:18633"/>
        <dbReference type="ChEBI" id="CHEBI:15377"/>
        <dbReference type="ChEBI" id="CHEBI:15378"/>
        <dbReference type="ChEBI" id="CHEBI:17544"/>
        <dbReference type="ChEBI" id="CHEBI:29985"/>
        <dbReference type="ChEBI" id="CHEBI:30616"/>
        <dbReference type="ChEBI" id="CHEBI:43474"/>
        <dbReference type="ChEBI" id="CHEBI:58228"/>
        <dbReference type="ChEBI" id="CHEBI:58359"/>
        <dbReference type="ChEBI" id="CHEBI:456216"/>
        <dbReference type="EC" id="6.3.5.5"/>
    </reaction>
</comment>
<evidence type="ECO:0000256" key="3">
    <source>
        <dbReference type="ARBA" id="ARBA00005077"/>
    </source>
</evidence>
<keyword evidence="10 19" id="KW-0547">Nucleotide-binding</keyword>
<feature type="binding site" evidence="19">
    <location>
        <position position="789"/>
    </location>
    <ligand>
        <name>ATP</name>
        <dbReference type="ChEBI" id="CHEBI:30616"/>
        <label>2</label>
    </ligand>
</feature>
<feature type="binding site" evidence="19">
    <location>
        <position position="841"/>
    </location>
    <ligand>
        <name>Mg(2+)</name>
        <dbReference type="ChEBI" id="CHEBI:18420"/>
        <label>3</label>
    </ligand>
</feature>
<evidence type="ECO:0000256" key="6">
    <source>
        <dbReference type="ARBA" id="ARBA00022598"/>
    </source>
</evidence>
<dbReference type="SUPFAM" id="SSF48108">
    <property type="entry name" value="Carbamoyl phosphate synthetase, large subunit connection domain"/>
    <property type="match status" value="1"/>
</dbReference>
<keyword evidence="14" id="KW-0464">Manganese</keyword>
<evidence type="ECO:0000256" key="4">
    <source>
        <dbReference type="ARBA" id="ARBA00009799"/>
    </source>
</evidence>
<dbReference type="Gene3D" id="3.30.470.20">
    <property type="entry name" value="ATP-grasp fold, B domain"/>
    <property type="match status" value="2"/>
</dbReference>
<dbReference type="HAMAP" id="MF_01210_B">
    <property type="entry name" value="CPSase_L_chain_B"/>
    <property type="match status" value="1"/>
</dbReference>
<dbReference type="InterPro" id="IPR013815">
    <property type="entry name" value="ATP_grasp_subdomain_1"/>
</dbReference>
<dbReference type="EMBL" id="FOQZ01000001">
    <property type="protein sequence ID" value="SFI33764.1"/>
    <property type="molecule type" value="Genomic_DNA"/>
</dbReference>
<feature type="binding site" evidence="19">
    <location>
        <position position="756"/>
    </location>
    <ligand>
        <name>ATP</name>
        <dbReference type="ChEBI" id="CHEBI:30616"/>
        <label>2</label>
    </ligand>
</feature>
<feature type="binding site" evidence="19">
    <location>
        <position position="843"/>
    </location>
    <ligand>
        <name>Mn(2+)</name>
        <dbReference type="ChEBI" id="CHEBI:29035"/>
        <label>4</label>
    </ligand>
</feature>
<feature type="domain" description="MGS-like" evidence="21">
    <location>
        <begin position="951"/>
        <end position="1094"/>
    </location>
</feature>
<dbReference type="UniPathway" id="UPA00068">
    <property type="reaction ID" value="UER00171"/>
</dbReference>
<dbReference type="RefSeq" id="WP_028495724.1">
    <property type="nucleotide sequence ID" value="NZ_FOQZ01000001.1"/>
</dbReference>
<dbReference type="PROSITE" id="PS51257">
    <property type="entry name" value="PROKAR_LIPOPROTEIN"/>
    <property type="match status" value="1"/>
</dbReference>
<feature type="region of interest" description="Allosteric domain" evidence="19">
    <location>
        <begin position="951"/>
        <end position="1095"/>
    </location>
</feature>
<accession>A0A7Z7GEI5</accession>
<dbReference type="AlphaFoldDB" id="A0A7Z7GEI5"/>
<comment type="pathway">
    <text evidence="3 19">Amino-acid biosynthesis; L-arginine biosynthesis; carbamoyl phosphate from bicarbonate: step 1/1.</text>
</comment>
<dbReference type="EC" id="6.3.5.5" evidence="19"/>
<keyword evidence="5 19" id="KW-0055">Arginine biosynthesis</keyword>
<dbReference type="Gene3D" id="3.30.1490.20">
    <property type="entry name" value="ATP-grasp fold, A domain"/>
    <property type="match status" value="1"/>
</dbReference>
<feature type="binding site" evidence="19">
    <location>
        <position position="241"/>
    </location>
    <ligand>
        <name>ATP</name>
        <dbReference type="ChEBI" id="CHEBI:30616"/>
        <label>1</label>
    </ligand>
</feature>
<comment type="function">
    <text evidence="17 19">Large subunit of the glutamine-dependent carbamoyl phosphate synthetase (CPSase). CPSase catalyzes the formation of carbamoyl phosphate from the ammonia moiety of glutamine, carbonate, and phosphate donated by ATP, constituting the first step of 2 biosynthetic pathways, one leading to arginine and/or urea and the other to pyrimidine nucleotides. The large subunit (synthetase) binds the substrates ammonia (free or transferred from glutamine from the small subunit), hydrogencarbonate and ATP and carries out an ATP-coupled ligase reaction, activating hydrogencarbonate by forming carboxy phosphate which reacts with ammonia to form carbamoyl phosphate.</text>
</comment>
<dbReference type="PROSITE" id="PS51855">
    <property type="entry name" value="MGS"/>
    <property type="match status" value="1"/>
</dbReference>
<comment type="cofactor">
    <cofactor evidence="1">
        <name>Mn(2+)</name>
        <dbReference type="ChEBI" id="CHEBI:29035"/>
    </cofactor>
</comment>
<dbReference type="GO" id="GO:0004088">
    <property type="term" value="F:carbamoyl-phosphate synthase (glutamine-hydrolyzing) activity"/>
    <property type="evidence" value="ECO:0007669"/>
    <property type="project" value="UniProtKB-UniRule"/>
</dbReference>
<comment type="catalytic activity">
    <reaction evidence="15 19">
        <text>hydrogencarbonate + NH4(+) + 2 ATP = carbamoyl phosphate + 2 ADP + phosphate + 2 H(+)</text>
        <dbReference type="Rhea" id="RHEA:18029"/>
        <dbReference type="ChEBI" id="CHEBI:15378"/>
        <dbReference type="ChEBI" id="CHEBI:17544"/>
        <dbReference type="ChEBI" id="CHEBI:28938"/>
        <dbReference type="ChEBI" id="CHEBI:30616"/>
        <dbReference type="ChEBI" id="CHEBI:43474"/>
        <dbReference type="ChEBI" id="CHEBI:58228"/>
        <dbReference type="ChEBI" id="CHEBI:456216"/>
        <dbReference type="EC" id="6.3.4.16"/>
    </reaction>
</comment>
<comment type="subunit">
    <text evidence="18 19">Composed of two chains; the small (or glutamine) chain promotes the hydrolysis of glutamine to ammonia, which is used by the large (or ammonia) chain to synthesize carbamoyl phosphate. Tetramer of heterodimers (alpha,beta)4.</text>
</comment>
<feature type="binding site" evidence="19">
    <location>
        <position position="299"/>
    </location>
    <ligand>
        <name>Mg(2+)</name>
        <dbReference type="ChEBI" id="CHEBI:18420"/>
        <label>2</label>
    </ligand>
</feature>
<evidence type="ECO:0000256" key="2">
    <source>
        <dbReference type="ARBA" id="ARBA00004812"/>
    </source>
</evidence>
<reference evidence="22 23" key="1">
    <citation type="submission" date="2016-10" db="EMBL/GenBank/DDBJ databases">
        <authorList>
            <person name="Varghese N."/>
            <person name="Submissions S."/>
        </authorList>
    </citation>
    <scope>NUCLEOTIDE SEQUENCE [LARGE SCALE GENOMIC DNA]</scope>
    <source>
        <strain evidence="22 23">UNC380MFSha3.1</strain>
    </source>
</reference>
<evidence type="ECO:0000259" key="21">
    <source>
        <dbReference type="PROSITE" id="PS51855"/>
    </source>
</evidence>
<dbReference type="PROSITE" id="PS50975">
    <property type="entry name" value="ATP_GRASP"/>
    <property type="match status" value="2"/>
</dbReference>
<dbReference type="FunFam" id="3.30.470.20:FF:000007">
    <property type="entry name" value="Carbamoyl-phosphate synthase large chain"/>
    <property type="match status" value="1"/>
</dbReference>
<dbReference type="InterPro" id="IPR016185">
    <property type="entry name" value="PreATP-grasp_dom_sf"/>
</dbReference>
<dbReference type="GO" id="GO:0046872">
    <property type="term" value="F:metal ion binding"/>
    <property type="evidence" value="ECO:0007669"/>
    <property type="project" value="UniProtKB-KW"/>
</dbReference>
<feature type="binding site" evidence="19">
    <location>
        <position position="299"/>
    </location>
    <ligand>
        <name>ATP</name>
        <dbReference type="ChEBI" id="CHEBI:30616"/>
        <label>1</label>
    </ligand>
</feature>
<feature type="binding site" evidence="19">
    <location>
        <position position="243"/>
    </location>
    <ligand>
        <name>ATP</name>
        <dbReference type="ChEBI" id="CHEBI:30616"/>
        <label>1</label>
    </ligand>
</feature>
<feature type="binding site" evidence="19">
    <location>
        <position position="841"/>
    </location>
    <ligand>
        <name>ATP</name>
        <dbReference type="ChEBI" id="CHEBI:30616"/>
        <label>2</label>
    </ligand>
</feature>
<dbReference type="PANTHER" id="PTHR11405">
    <property type="entry name" value="CARBAMOYLTRANSFERASE FAMILY MEMBER"/>
    <property type="match status" value="1"/>
</dbReference>
<feature type="binding site" evidence="19">
    <location>
        <position position="176"/>
    </location>
    <ligand>
        <name>ATP</name>
        <dbReference type="ChEBI" id="CHEBI:30616"/>
        <label>1</label>
    </ligand>
</feature>
<comment type="caution">
    <text evidence="19">Lacks conserved residue(s) required for the propagation of feature annotation.</text>
</comment>
<dbReference type="GO" id="GO:0005737">
    <property type="term" value="C:cytoplasm"/>
    <property type="evidence" value="ECO:0007669"/>
    <property type="project" value="TreeGrafter"/>
</dbReference>
<evidence type="ECO:0000256" key="17">
    <source>
        <dbReference type="ARBA" id="ARBA00057223"/>
    </source>
</evidence>
<dbReference type="InterPro" id="IPR006275">
    <property type="entry name" value="CPSase_lsu"/>
</dbReference>
<evidence type="ECO:0000256" key="8">
    <source>
        <dbReference type="ARBA" id="ARBA00022723"/>
    </source>
</evidence>
<dbReference type="InterPro" id="IPR033937">
    <property type="entry name" value="MGS_CPS_CarB"/>
</dbReference>
<dbReference type="GO" id="GO:0005524">
    <property type="term" value="F:ATP binding"/>
    <property type="evidence" value="ECO:0007669"/>
    <property type="project" value="UniProtKB-UniRule"/>
</dbReference>
<dbReference type="InterPro" id="IPR058047">
    <property type="entry name" value="CPSase_preATP-grasp"/>
</dbReference>
<evidence type="ECO:0000256" key="15">
    <source>
        <dbReference type="ARBA" id="ARBA00047359"/>
    </source>
</evidence>
<dbReference type="InterPro" id="IPR005483">
    <property type="entry name" value="CPSase_dom"/>
</dbReference>
<protein>
    <recommendedName>
        <fullName evidence="19">Carbamoyl phosphate synthase large chain</fullName>
        <ecNumber evidence="19">6.3.4.16</ecNumber>
        <ecNumber evidence="19">6.3.5.5</ecNumber>
    </recommendedName>
    <alternativeName>
        <fullName evidence="19">Carbamoyl phosphate synthetase ammonia chain</fullName>
    </alternativeName>
</protein>
<feature type="binding site" evidence="19">
    <location>
        <position position="299"/>
    </location>
    <ligand>
        <name>Mn(2+)</name>
        <dbReference type="ChEBI" id="CHEBI:29035"/>
        <label>2</label>
    </ligand>
</feature>
<dbReference type="InterPro" id="IPR005480">
    <property type="entry name" value="CPSase_lsu_oligo"/>
</dbReference>
<dbReference type="Pfam" id="PF25596">
    <property type="entry name" value="CPSase_L_D1"/>
    <property type="match status" value="2"/>
</dbReference>
<dbReference type="NCBIfam" id="TIGR01369">
    <property type="entry name" value="CPSaseII_lrg"/>
    <property type="match status" value="1"/>
</dbReference>
<evidence type="ECO:0000256" key="9">
    <source>
        <dbReference type="ARBA" id="ARBA00022737"/>
    </source>
</evidence>
<feature type="binding site" evidence="19">
    <location>
        <position position="841"/>
    </location>
    <ligand>
        <name>Mn(2+)</name>
        <dbReference type="ChEBI" id="CHEBI:29035"/>
        <label>4</label>
    </ligand>
</feature>
<feature type="binding site" evidence="19">
    <location>
        <position position="761"/>
    </location>
    <ligand>
        <name>ATP</name>
        <dbReference type="ChEBI" id="CHEBI:30616"/>
        <label>2</label>
    </ligand>
</feature>
<feature type="binding site" evidence="19">
    <location>
        <position position="242"/>
    </location>
    <ligand>
        <name>ATP</name>
        <dbReference type="ChEBI" id="CHEBI:30616"/>
        <label>1</label>
    </ligand>
</feature>
<feature type="binding site" evidence="19">
    <location>
        <position position="285"/>
    </location>
    <ligand>
        <name>Mn(2+)</name>
        <dbReference type="ChEBI" id="CHEBI:29035"/>
        <label>1</label>
    </ligand>
</feature>
<gene>
    <name evidence="19" type="primary">carB</name>
    <name evidence="22" type="ORF">SAMN04487751_1225</name>
</gene>
<feature type="binding site" evidence="19">
    <location>
        <position position="285"/>
    </location>
    <ligand>
        <name>Mg(2+)</name>
        <dbReference type="ChEBI" id="CHEBI:18420"/>
        <label>1</label>
    </ligand>
</feature>
<feature type="binding site" evidence="19">
    <location>
        <position position="299"/>
    </location>
    <ligand>
        <name>Mn(2+)</name>
        <dbReference type="ChEBI" id="CHEBI:29035"/>
        <label>1</label>
    </ligand>
</feature>
<dbReference type="Proteomes" id="UP000198702">
    <property type="component" value="Unassembled WGS sequence"/>
</dbReference>
<comment type="caution">
    <text evidence="22">The sequence shown here is derived from an EMBL/GenBank/DDBJ whole genome shotgun (WGS) entry which is preliminary data.</text>
</comment>
<feature type="binding site" evidence="19">
    <location>
        <position position="829"/>
    </location>
    <ligand>
        <name>Mn(2+)</name>
        <dbReference type="ChEBI" id="CHEBI:29035"/>
        <label>3</label>
    </ligand>
</feature>
<dbReference type="Pfam" id="PF02142">
    <property type="entry name" value="MGS"/>
    <property type="match status" value="1"/>
</dbReference>
<feature type="binding site" evidence="19">
    <location>
        <position position="843"/>
    </location>
    <ligand>
        <name>Mg(2+)</name>
        <dbReference type="ChEBI" id="CHEBI:18420"/>
        <label>4</label>
    </ligand>
</feature>
<dbReference type="GO" id="GO:0006526">
    <property type="term" value="P:L-arginine biosynthetic process"/>
    <property type="evidence" value="ECO:0007669"/>
    <property type="project" value="UniProtKB-UniRule"/>
</dbReference>
<dbReference type="Pfam" id="PF02787">
    <property type="entry name" value="CPSase_L_D3"/>
    <property type="match status" value="1"/>
</dbReference>
<dbReference type="Gene3D" id="3.40.50.20">
    <property type="match status" value="2"/>
</dbReference>
<dbReference type="CDD" id="cd01424">
    <property type="entry name" value="MGS_CPS_II"/>
    <property type="match status" value="1"/>
</dbReference>
<feature type="domain" description="ATP-grasp" evidence="20">
    <location>
        <begin position="133"/>
        <end position="328"/>
    </location>
</feature>
<evidence type="ECO:0000256" key="18">
    <source>
        <dbReference type="ARBA" id="ARBA00062056"/>
    </source>
</evidence>
<dbReference type="SUPFAM" id="SSF56059">
    <property type="entry name" value="Glutathione synthetase ATP-binding domain-like"/>
    <property type="match status" value="2"/>
</dbReference>
<keyword evidence="8" id="KW-0479">Metal-binding</keyword>
<evidence type="ECO:0000256" key="11">
    <source>
        <dbReference type="ARBA" id="ARBA00022840"/>
    </source>
</evidence>
<dbReference type="Pfam" id="PF02786">
    <property type="entry name" value="CPSase_L_D2"/>
    <property type="match status" value="2"/>
</dbReference>
<dbReference type="InterPro" id="IPR036914">
    <property type="entry name" value="MGS-like_dom_sf"/>
</dbReference>
<evidence type="ECO:0000256" key="14">
    <source>
        <dbReference type="ARBA" id="ARBA00023211"/>
    </source>
</evidence>
<dbReference type="SMART" id="SM00851">
    <property type="entry name" value="MGS"/>
    <property type="match status" value="1"/>
</dbReference>
<feature type="binding site" evidence="19">
    <location>
        <position position="215"/>
    </location>
    <ligand>
        <name>ATP</name>
        <dbReference type="ChEBI" id="CHEBI:30616"/>
        <label>1</label>
    </ligand>
</feature>
<dbReference type="GO" id="GO:0004087">
    <property type="term" value="F:carbamoyl-phosphate synthase (ammonia) activity"/>
    <property type="evidence" value="ECO:0007669"/>
    <property type="project" value="UniProtKB-EC"/>
</dbReference>
<dbReference type="NCBIfam" id="NF009455">
    <property type="entry name" value="PRK12815.1"/>
    <property type="match status" value="1"/>
</dbReference>
<comment type="similarity">
    <text evidence="4 19">Belongs to the CarB family.</text>
</comment>
<proteinExistence type="inferred from homology"/>
<dbReference type="EC" id="6.3.4.16" evidence="19"/>
<keyword evidence="13 19" id="KW-0665">Pyrimidine biosynthesis</keyword>
<comment type="domain">
    <text evidence="19">The large subunit is composed of 2 ATP-grasp domains that are involved in binding the 2 ATP molecules needed for carbamoyl phosphate synthesis. The N-terminal ATP-grasp domain (referred to as the carboxyphosphate synthetic component) catalyzes the ATP-dependent phosphorylation of hydrogencarbonate to carboxyphosphate and the subsequent nucleophilic attack by ammonia to form a carbamate intermediate. The C-terminal ATP-grasp domain (referred to as the carbamoyl phosphate synthetic component) then catalyzes the phosphorylation of carbamate with the second ATP to form the end product carbamoyl phosphate. The reactive and unstable enzyme intermediates are sequentially channeled from one active site to the next through the interior of the protein over a distance of at least 96 A.</text>
</comment>
<evidence type="ECO:0000256" key="16">
    <source>
        <dbReference type="ARBA" id="ARBA00048816"/>
    </source>
</evidence>
<dbReference type="PANTHER" id="PTHR11405:SF53">
    <property type="entry name" value="CARBAMOYL-PHOSPHATE SYNTHASE [AMMONIA], MITOCHONDRIAL"/>
    <property type="match status" value="1"/>
</dbReference>
<feature type="binding site" evidence="19">
    <location>
        <position position="841"/>
    </location>
    <ligand>
        <name>Mg(2+)</name>
        <dbReference type="ChEBI" id="CHEBI:18420"/>
        <label>4</label>
    </ligand>
</feature>
<dbReference type="PRINTS" id="PR00098">
    <property type="entry name" value="CPSASE"/>
</dbReference>
<evidence type="ECO:0000256" key="19">
    <source>
        <dbReference type="HAMAP-Rule" id="MF_01210"/>
    </source>
</evidence>
<keyword evidence="7 19" id="KW-0028">Amino-acid biosynthesis</keyword>
<feature type="binding site" evidence="19">
    <location>
        <position position="175"/>
    </location>
    <ligand>
        <name>ATP</name>
        <dbReference type="ChEBI" id="CHEBI:30616"/>
        <label>1</label>
    </ligand>
</feature>
<comment type="cofactor">
    <cofactor evidence="19">
        <name>Mg(2+)</name>
        <dbReference type="ChEBI" id="CHEBI:18420"/>
    </cofactor>
    <cofactor evidence="19">
        <name>Mn(2+)</name>
        <dbReference type="ChEBI" id="CHEBI:29035"/>
    </cofactor>
    <text evidence="19">Binds 4 Mg(2+) or Mn(2+) ions per subunit.</text>
</comment>
<comment type="pathway">
    <text evidence="2 19">Pyrimidine metabolism; UMP biosynthesis via de novo pathway; (S)-dihydroorotate from bicarbonate: step 1/3.</text>
</comment>
<feature type="binding site" evidence="19">
    <location>
        <position position="285"/>
    </location>
    <ligand>
        <name>ATP</name>
        <dbReference type="ChEBI" id="CHEBI:30616"/>
        <label>1</label>
    </ligand>
</feature>
<feature type="binding site" evidence="19">
    <location>
        <position position="301"/>
    </location>
    <ligand>
        <name>Mg(2+)</name>
        <dbReference type="ChEBI" id="CHEBI:18420"/>
        <label>2</label>
    </ligand>
</feature>
<feature type="binding site" evidence="19">
    <location>
        <position position="786"/>
    </location>
    <ligand>
        <name>ATP</name>
        <dbReference type="ChEBI" id="CHEBI:30616"/>
        <label>2</label>
    </ligand>
</feature>
<dbReference type="SMART" id="SM01096">
    <property type="entry name" value="CPSase_L_D3"/>
    <property type="match status" value="1"/>
</dbReference>
<evidence type="ECO:0000259" key="20">
    <source>
        <dbReference type="PROSITE" id="PS50975"/>
    </source>
</evidence>
<dbReference type="InterPro" id="IPR011761">
    <property type="entry name" value="ATP-grasp"/>
</dbReference>